<keyword evidence="5" id="KW-0472">Membrane</keyword>
<keyword evidence="6" id="KW-0564">Palmitate</keyword>
<organism evidence="10 11">
    <name type="scientific">Sporomusa acidovorans (strain ATCC 49682 / DSM 3132 / Mol)</name>
    <dbReference type="NCBI Taxonomy" id="1123286"/>
    <lineage>
        <taxon>Bacteria</taxon>
        <taxon>Bacillati</taxon>
        <taxon>Bacillota</taxon>
        <taxon>Negativicutes</taxon>
        <taxon>Selenomonadales</taxon>
        <taxon>Sporomusaceae</taxon>
        <taxon>Sporomusa</taxon>
    </lineage>
</organism>
<keyword evidence="4" id="KW-0732">Signal</keyword>
<comment type="similarity">
    <text evidence="2">Belongs to the GerABKC lipoprotein family.</text>
</comment>
<keyword evidence="3" id="KW-0309">Germination</keyword>
<evidence type="ECO:0000256" key="4">
    <source>
        <dbReference type="ARBA" id="ARBA00022729"/>
    </source>
</evidence>
<comment type="subcellular location">
    <subcellularLocation>
        <location evidence="1">Membrane</location>
        <topology evidence="1">Lipid-anchor</topology>
    </subcellularLocation>
</comment>
<dbReference type="Gene3D" id="3.30.300.210">
    <property type="entry name" value="Nutrient germinant receptor protein C, domain 3"/>
    <property type="match status" value="1"/>
</dbReference>
<protein>
    <submittedName>
        <fullName evidence="10">Spore germination protein B3</fullName>
    </submittedName>
</protein>
<evidence type="ECO:0000259" key="9">
    <source>
        <dbReference type="Pfam" id="PF25198"/>
    </source>
</evidence>
<dbReference type="Pfam" id="PF25198">
    <property type="entry name" value="Spore_GerAC_N"/>
    <property type="match status" value="1"/>
</dbReference>
<name>A0ABZ3IVK0_SPOA4</name>
<dbReference type="RefSeq" id="WP_093795421.1">
    <property type="nucleotide sequence ID" value="NZ_CP155571.1"/>
</dbReference>
<evidence type="ECO:0000256" key="1">
    <source>
        <dbReference type="ARBA" id="ARBA00004635"/>
    </source>
</evidence>
<feature type="domain" description="Spore germination protein N-terminal" evidence="9">
    <location>
        <begin position="25"/>
        <end position="197"/>
    </location>
</feature>
<dbReference type="NCBIfam" id="TIGR02887">
    <property type="entry name" value="spore_ger_x_C"/>
    <property type="match status" value="1"/>
</dbReference>
<proteinExistence type="inferred from homology"/>
<reference evidence="10" key="1">
    <citation type="submission" date="2024-05" db="EMBL/GenBank/DDBJ databases">
        <title>Isolation and characterization of Sporomusa carbonis sp. nov., a carboxydotrophic hydrogenogen in the genus of Sporomusa isolated from a charcoal burning pile.</title>
        <authorList>
            <person name="Boeer T."/>
            <person name="Rosenbaum F."/>
            <person name="Eysell L."/>
            <person name="Mueller V."/>
            <person name="Daniel R."/>
            <person name="Poehlein A."/>
        </authorList>
    </citation>
    <scope>NUCLEOTIDE SEQUENCE [LARGE SCALE GENOMIC DNA]</scope>
    <source>
        <strain evidence="10">DSM 3132</strain>
    </source>
</reference>
<evidence type="ECO:0000256" key="7">
    <source>
        <dbReference type="ARBA" id="ARBA00023288"/>
    </source>
</evidence>
<dbReference type="Pfam" id="PF05504">
    <property type="entry name" value="Spore_GerAC"/>
    <property type="match status" value="1"/>
</dbReference>
<evidence type="ECO:0000259" key="8">
    <source>
        <dbReference type="Pfam" id="PF05504"/>
    </source>
</evidence>
<keyword evidence="11" id="KW-1185">Reference proteome</keyword>
<evidence type="ECO:0000256" key="5">
    <source>
        <dbReference type="ARBA" id="ARBA00023136"/>
    </source>
</evidence>
<dbReference type="PANTHER" id="PTHR35789:SF1">
    <property type="entry name" value="SPORE GERMINATION PROTEIN B3"/>
    <property type="match status" value="1"/>
</dbReference>
<dbReference type="Proteomes" id="UP000216052">
    <property type="component" value="Chromosome"/>
</dbReference>
<dbReference type="InterPro" id="IPR038501">
    <property type="entry name" value="Spore_GerAC_C_sf"/>
</dbReference>
<evidence type="ECO:0000256" key="6">
    <source>
        <dbReference type="ARBA" id="ARBA00023139"/>
    </source>
</evidence>
<dbReference type="InterPro" id="IPR008844">
    <property type="entry name" value="Spore_GerAC-like"/>
</dbReference>
<gene>
    <name evidence="10" type="primary">gerBC_1</name>
    <name evidence="10" type="ORF">SPACI_000690</name>
</gene>
<evidence type="ECO:0000256" key="2">
    <source>
        <dbReference type="ARBA" id="ARBA00007886"/>
    </source>
</evidence>
<dbReference type="EMBL" id="CP155571">
    <property type="protein sequence ID" value="XFO70082.1"/>
    <property type="molecule type" value="Genomic_DNA"/>
</dbReference>
<evidence type="ECO:0000256" key="3">
    <source>
        <dbReference type="ARBA" id="ARBA00022544"/>
    </source>
</evidence>
<sequence>MMLRTRILSITLILLFVLPLTGCWNRRELNTLAIVGIVGVDLDKNGIKSTFEIIKPEKPGKGGEKGEAPVKYIQTNGKTLMDTYRSAPLRFDRRMFYSHTKAFLFSEEIAQNGLATHLDQILRDHEMRLTMHLVIVKDDSVSDIMGIASGVNTIPSNYLEDLIKQYKIHSKSVDSKIIDFLKAYLDKGKNPVVTVLRKVRKNKTGSKDEEYELTPEGSAVFLKDRLVGFLDGQETRGYNLVIGKVVSGIVTFPIPNSNGNASIEILKADSKNDVEITDNDIKIKVKINMVGMLDEQTTSLQDKDMIEIVAILEQAAAEAINKEVEHTLLKVQTEYHSDIFGFGQIVHRKYPHEWKIIQDNWDELFSHAAIEVESQTKITKTGKSTFPAKE</sequence>
<evidence type="ECO:0000313" key="10">
    <source>
        <dbReference type="EMBL" id="XFO70082.1"/>
    </source>
</evidence>
<feature type="domain" description="Spore germination GerAC-like C-terminal" evidence="8">
    <location>
        <begin position="216"/>
        <end position="382"/>
    </location>
</feature>
<evidence type="ECO:0000313" key="11">
    <source>
        <dbReference type="Proteomes" id="UP000216052"/>
    </source>
</evidence>
<accession>A0ABZ3IVK0</accession>
<keyword evidence="7" id="KW-0449">Lipoprotein</keyword>
<dbReference type="InterPro" id="IPR046953">
    <property type="entry name" value="Spore_GerAC-like_C"/>
</dbReference>
<dbReference type="PANTHER" id="PTHR35789">
    <property type="entry name" value="SPORE GERMINATION PROTEIN B3"/>
    <property type="match status" value="1"/>
</dbReference>
<dbReference type="InterPro" id="IPR057336">
    <property type="entry name" value="GerAC_N"/>
</dbReference>